<keyword evidence="2" id="KW-0378">Hydrolase</keyword>
<dbReference type="Gene3D" id="2.60.40.1180">
    <property type="entry name" value="Golgi alpha-mannosidase II"/>
    <property type="match status" value="1"/>
</dbReference>
<name>A0A7X5KNV1_9FIRM</name>
<dbReference type="InterPro" id="IPR013783">
    <property type="entry name" value="Ig-like_fold"/>
</dbReference>
<evidence type="ECO:0000256" key="3">
    <source>
        <dbReference type="ARBA" id="ARBA00023295"/>
    </source>
</evidence>
<dbReference type="InterPro" id="IPR006047">
    <property type="entry name" value="GH13_cat_dom"/>
</dbReference>
<gene>
    <name evidence="5" type="ORF">GXN74_05195</name>
</gene>
<dbReference type="SMART" id="SM00642">
    <property type="entry name" value="Aamy"/>
    <property type="match status" value="2"/>
</dbReference>
<dbReference type="InterPro" id="IPR013780">
    <property type="entry name" value="Glyco_hydro_b"/>
</dbReference>
<evidence type="ECO:0000256" key="2">
    <source>
        <dbReference type="ARBA" id="ARBA00022801"/>
    </source>
</evidence>
<accession>A0A7X5KNV1</accession>
<dbReference type="InterPro" id="IPR014756">
    <property type="entry name" value="Ig_E-set"/>
</dbReference>
<dbReference type="GO" id="GO:0005975">
    <property type="term" value="P:carbohydrate metabolic process"/>
    <property type="evidence" value="ECO:0007669"/>
    <property type="project" value="InterPro"/>
</dbReference>
<protein>
    <recommendedName>
        <fullName evidence="4">Glycosyl hydrolase family 13 catalytic domain-containing protein</fullName>
    </recommendedName>
</protein>
<dbReference type="Gene3D" id="3.20.20.80">
    <property type="entry name" value="Glycosidases"/>
    <property type="match status" value="2"/>
</dbReference>
<evidence type="ECO:0000313" key="5">
    <source>
        <dbReference type="EMBL" id="NDL67142.1"/>
    </source>
</evidence>
<dbReference type="InterPro" id="IPR004185">
    <property type="entry name" value="Glyco_hydro_13_lg-like_dom"/>
</dbReference>
<dbReference type="PANTHER" id="PTHR10357:SF210">
    <property type="entry name" value="MALTODEXTRIN GLUCOSIDASE"/>
    <property type="match status" value="1"/>
</dbReference>
<evidence type="ECO:0000259" key="4">
    <source>
        <dbReference type="SMART" id="SM00642"/>
    </source>
</evidence>
<comment type="similarity">
    <text evidence="1">Belongs to the glycosyl hydrolase 13 family.</text>
</comment>
<evidence type="ECO:0000256" key="1">
    <source>
        <dbReference type="ARBA" id="ARBA00008061"/>
    </source>
</evidence>
<dbReference type="CDD" id="cd11338">
    <property type="entry name" value="AmyAc_CMD"/>
    <property type="match status" value="1"/>
</dbReference>
<dbReference type="EMBL" id="JAAEEH010000010">
    <property type="protein sequence ID" value="NDL67142.1"/>
    <property type="molecule type" value="Genomic_DNA"/>
</dbReference>
<feature type="domain" description="Glycosyl hydrolase family 13 catalytic" evidence="4">
    <location>
        <begin position="660"/>
        <end position="974"/>
    </location>
</feature>
<dbReference type="Pfam" id="PF00128">
    <property type="entry name" value="Alpha-amylase"/>
    <property type="match status" value="2"/>
</dbReference>
<evidence type="ECO:0000313" key="6">
    <source>
        <dbReference type="Proteomes" id="UP000461585"/>
    </source>
</evidence>
<dbReference type="SUPFAM" id="SSF51445">
    <property type="entry name" value="(Trans)glycosidases"/>
    <property type="match status" value="2"/>
</dbReference>
<keyword evidence="6" id="KW-1185">Reference proteome</keyword>
<dbReference type="AlphaFoldDB" id="A0A7X5KNV1"/>
<organism evidence="5 6">
    <name type="scientific">Anaerotalea alkaliphila</name>
    <dbReference type="NCBI Taxonomy" id="2662126"/>
    <lineage>
        <taxon>Bacteria</taxon>
        <taxon>Bacillati</taxon>
        <taxon>Bacillota</taxon>
        <taxon>Clostridia</taxon>
        <taxon>Eubacteriales</taxon>
        <taxon>Anaerotalea</taxon>
    </lineage>
</organism>
<comment type="caution">
    <text evidence="5">The sequence shown here is derived from an EMBL/GenBank/DDBJ whole genome shotgun (WGS) entry which is preliminary data.</text>
</comment>
<dbReference type="PANTHER" id="PTHR10357">
    <property type="entry name" value="ALPHA-AMYLASE FAMILY MEMBER"/>
    <property type="match status" value="1"/>
</dbReference>
<dbReference type="GO" id="GO:0004553">
    <property type="term" value="F:hydrolase activity, hydrolyzing O-glycosyl compounds"/>
    <property type="evidence" value="ECO:0007669"/>
    <property type="project" value="InterPro"/>
</dbReference>
<dbReference type="InterPro" id="IPR017853">
    <property type="entry name" value="GH"/>
</dbReference>
<dbReference type="CDD" id="cd02857">
    <property type="entry name" value="E_set_CDase_PDE_N"/>
    <property type="match status" value="1"/>
</dbReference>
<feature type="domain" description="Glycosyl hydrolase family 13 catalytic" evidence="4">
    <location>
        <begin position="131"/>
        <end position="538"/>
    </location>
</feature>
<dbReference type="SUPFAM" id="SSF51011">
    <property type="entry name" value="Glycosyl hydrolase domain"/>
    <property type="match status" value="1"/>
</dbReference>
<proteinExistence type="inferred from homology"/>
<dbReference type="Gene3D" id="2.60.40.10">
    <property type="entry name" value="Immunoglobulins"/>
    <property type="match status" value="1"/>
</dbReference>
<dbReference type="CDD" id="cd11313">
    <property type="entry name" value="AmyAc_arch_bac_AmyA"/>
    <property type="match status" value="1"/>
</dbReference>
<dbReference type="SUPFAM" id="SSF81296">
    <property type="entry name" value="E set domains"/>
    <property type="match status" value="1"/>
</dbReference>
<keyword evidence="3" id="KW-0326">Glycosidase</keyword>
<dbReference type="Proteomes" id="UP000461585">
    <property type="component" value="Unassembled WGS sequence"/>
</dbReference>
<reference evidence="5 6" key="1">
    <citation type="submission" date="2020-01" db="EMBL/GenBank/DDBJ databases">
        <title>Anaeroalcalibacter tamaniensis gen. nov., sp. nov., moderately halophilic strictly anaerobic fermenter bacterium from mud volcano of Taman peninsula.</title>
        <authorList>
            <person name="Frolova A."/>
            <person name="Merkel A.Y."/>
            <person name="Slobodkin A.I."/>
        </authorList>
    </citation>
    <scope>NUCLEOTIDE SEQUENCE [LARGE SCALE GENOMIC DNA]</scope>
    <source>
        <strain evidence="5 6">F-3ap</strain>
    </source>
</reference>
<sequence length="1055" mass="121773">MMGWKASVYSDGSSYFVRPQAPRLGELVEIRLRMRKNEEVKGVKLRRVLNGSESLQSMERLEEGGKWLVFRLSIPMNQPRIRYHFYIYTEREILFYNQLELSDTMPTEDGDFKLVAGYQGPDWVRSSVFYQIFPDRFCNGNPENDVRDGEYTFDGHPTVKMDWNEPPREYQDVFCLDFYGGDLEGVEQKIPYFQEMGFNALYLNPIFHSATSHRYDCLDYFRVDPHLGGDTALSSLTGALRREGMKVVVDVSINHTGTAHKWFNKENVFFPPEVGAFQNPGAPERDYYFFLEDNDYHKWYGVETLPTLNYTSGRLRDILYRREDSMVKKWLKPPYAIDGWRFDVANDMARNDAIDLSQEVWREIFTHIKGVAPQAYVLAEQWMDCAEYLQGDMWDSPMNYFGCARPIRQFVGEQDLFIGRDPDLREVKAPMGAEQLRKRILQHFGRMPHQLALNQFNLLDSHDTPRLHNNPEIAPGAVAIAVQMLFTLPGVPSVYYGDEVGLSGGMETVEGCRHPMEWNPEKWNKETVRLYRTLARLKRENPCLHEGGFKFLLARGRTVVWARFTPTEALVLAASMEAEAQTAAIPLGDIGVDDGWTWSEVLGKPVDMAWDPSGETLHLHLPAGGSRLLRWVKDKPRFEHAHWTWNANIYEVNIRQYTPEGTFRAFQEHLPRLKEMGVDILWLMPIQPIGRKNRKGTLGSNYSVMDYKACNPEFGTLEEFKALVDAAHGMGMRILLDWVANHTAWDHVWTTLHPEWYLKDDKGEIHSYVYDNGKELEYWTDVVGLDYGNPEVWDAMEDALQYWIRETDIDGYRCDVAGLLPTGFWERAREKMEEIKKVFLLAEWSTVELHEKAFDMTYDWGIYDRMGEIAKGEATALDLKAYTEKALAAYPEDAYRMVFTSNHDKNAWEDSDLEMYGDRFRTFAALAAVLPGMPLIYGGQESGLDKRISFFEKDPIDWKDYEHAEFYKGLLQLKRGNQALWNGQYGGDMEVLDCSGKDVFAFQRTKGSNRVTAVFNLSDRKHEVEVDGKAISLDPWGFGILVWPGDGKGGEDMDR</sequence>
<dbReference type="RefSeq" id="WP_162369871.1">
    <property type="nucleotide sequence ID" value="NZ_JAAEEH010000010.1"/>
</dbReference>